<name>A0A2G6E420_9BACT</name>
<evidence type="ECO:0008006" key="4">
    <source>
        <dbReference type="Google" id="ProtNLM"/>
    </source>
</evidence>
<feature type="transmembrane region" description="Helical" evidence="1">
    <location>
        <begin position="489"/>
        <end position="506"/>
    </location>
</feature>
<keyword evidence="1" id="KW-0812">Transmembrane</keyword>
<feature type="transmembrane region" description="Helical" evidence="1">
    <location>
        <begin position="96"/>
        <end position="116"/>
    </location>
</feature>
<dbReference type="InterPro" id="IPR018580">
    <property type="entry name" value="Uncharacterised_YfhO"/>
</dbReference>
<gene>
    <name evidence="2" type="ORF">CSB45_10900</name>
</gene>
<keyword evidence="1" id="KW-1133">Transmembrane helix</keyword>
<dbReference type="PANTHER" id="PTHR38454">
    <property type="entry name" value="INTEGRAL MEMBRANE PROTEIN-RELATED"/>
    <property type="match status" value="1"/>
</dbReference>
<evidence type="ECO:0000313" key="3">
    <source>
        <dbReference type="Proteomes" id="UP000229740"/>
    </source>
</evidence>
<evidence type="ECO:0000313" key="2">
    <source>
        <dbReference type="EMBL" id="PID56528.1"/>
    </source>
</evidence>
<feature type="transmembrane region" description="Helical" evidence="1">
    <location>
        <begin position="409"/>
        <end position="428"/>
    </location>
</feature>
<sequence>MKQKRLSPLLLAVGGLCILCLLCFSPLLFSGEIINATDILTQQYFWNVFIKENLFSDPCFRTWLPYINAGTPFGGGLDLLFRPVSLLTLMLLPADIAINYEMTFYLFLAGVCMYFYMRELKVAAFSAFLSALFLMLSGQLVSLMNAGHVNKLGAIFPTALVFWAFERALQRKTLQAFLLTAVILSFQFYQGHIQISFYLCIAIALYYLVRMAIQWKQEGRCAPIWKLTAYALVMVLAFLLLSASGFLPWLSFAKVSERAEGVSYEFATSWSMPPEELATYLIPGMFGFRRLNHYEDEHIVPYWGRMPFTQTGHYLGLLPLLFMHLALCFVRNKHVLTLGILGIVIVLLGMGKYFPLYRLLYDYVPGFNKFRVPQMILFLFAFSASALAGFGAEWLFSGWSAARETRLRIFILACLVVLMLAGVFVALFPNLEPGLLSTFSEILSRKGATQEQAQVRLNSIFQESVKFFVLFGMSLCTIGLRLTQIRQRWLYTAVLLVFLVDIGLFNDKFIDTIPLKGSHYTSENDTIRYCKENPGLYRVLPMTHEPATYNVSNKFVSHKLASVSGYEAVGVQYYNEFIRQIQLGSPFVDMLNIKYIILPKHVELNGEPIEIGKVVGPYKVVMDADAVLLENLNVLPRAYAVHKAYLAQSKDEAFSIMQHPSFHPYESVVIEEQPQTALSANATPSLQSMVEISHYQTRTIKMHATMAGDGFVVLSEKFYPGWKAYVDGHDTTIYKANYTLQAIALSKGEHEIIFRFEPVQYMLGLWITILSSCSFLVFAAYRRYMSSKRRLNNDAMPFPVNP</sequence>
<feature type="transmembrane region" description="Helical" evidence="1">
    <location>
        <begin position="227"/>
        <end position="250"/>
    </location>
</feature>
<feature type="transmembrane region" description="Helical" evidence="1">
    <location>
        <begin position="195"/>
        <end position="215"/>
    </location>
</feature>
<comment type="caution">
    <text evidence="2">The sequence shown here is derived from an EMBL/GenBank/DDBJ whole genome shotgun (WGS) entry which is preliminary data.</text>
</comment>
<evidence type="ECO:0000256" key="1">
    <source>
        <dbReference type="SAM" id="Phobius"/>
    </source>
</evidence>
<protein>
    <recommendedName>
        <fullName evidence="4">YfhO family protein</fullName>
    </recommendedName>
</protein>
<feature type="transmembrane region" description="Helical" evidence="1">
    <location>
        <begin position="761"/>
        <end position="781"/>
    </location>
</feature>
<dbReference type="Proteomes" id="UP000229740">
    <property type="component" value="Unassembled WGS sequence"/>
</dbReference>
<accession>A0A2G6E420</accession>
<dbReference type="AlphaFoldDB" id="A0A2G6E420"/>
<feature type="transmembrane region" description="Helical" evidence="1">
    <location>
        <begin position="311"/>
        <end position="330"/>
    </location>
</feature>
<proteinExistence type="predicted"/>
<reference evidence="2 3" key="1">
    <citation type="submission" date="2017-10" db="EMBL/GenBank/DDBJ databases">
        <title>Novel microbial diversity and functional potential in the marine mammal oral microbiome.</title>
        <authorList>
            <person name="Dudek N.K."/>
            <person name="Sun C.L."/>
            <person name="Burstein D."/>
            <person name="Kantor R.S."/>
            <person name="Aliaga Goltsman D.S."/>
            <person name="Bik E.M."/>
            <person name="Thomas B.C."/>
            <person name="Banfield J.F."/>
            <person name="Relman D.A."/>
        </authorList>
    </citation>
    <scope>NUCLEOTIDE SEQUENCE [LARGE SCALE GENOMIC DNA]</scope>
    <source>
        <strain evidence="2">DOLZORAL124_49_17</strain>
    </source>
</reference>
<dbReference type="Pfam" id="PF09586">
    <property type="entry name" value="YfhO"/>
    <property type="match status" value="2"/>
</dbReference>
<keyword evidence="1" id="KW-0472">Membrane</keyword>
<dbReference type="PANTHER" id="PTHR38454:SF1">
    <property type="entry name" value="INTEGRAL MEMBRANE PROTEIN"/>
    <property type="match status" value="1"/>
</dbReference>
<feature type="transmembrane region" description="Helical" evidence="1">
    <location>
        <begin position="123"/>
        <end position="142"/>
    </location>
</feature>
<feature type="transmembrane region" description="Helical" evidence="1">
    <location>
        <begin position="465"/>
        <end position="482"/>
    </location>
</feature>
<feature type="transmembrane region" description="Helical" evidence="1">
    <location>
        <begin position="375"/>
        <end position="397"/>
    </location>
</feature>
<feature type="transmembrane region" description="Helical" evidence="1">
    <location>
        <begin position="335"/>
        <end position="355"/>
    </location>
</feature>
<dbReference type="EMBL" id="PDPS01000033">
    <property type="protein sequence ID" value="PID56528.1"/>
    <property type="molecule type" value="Genomic_DNA"/>
</dbReference>
<organism evidence="2 3">
    <name type="scientific">candidate division KSB3 bacterium</name>
    <dbReference type="NCBI Taxonomy" id="2044937"/>
    <lineage>
        <taxon>Bacteria</taxon>
        <taxon>candidate division KSB3</taxon>
    </lineage>
</organism>